<dbReference type="AlphaFoldDB" id="A0A918UWC3"/>
<reference evidence="2" key="2">
    <citation type="submission" date="2020-09" db="EMBL/GenBank/DDBJ databases">
        <authorList>
            <person name="Sun Q."/>
            <person name="Ohkuma M."/>
        </authorList>
    </citation>
    <scope>NUCLEOTIDE SEQUENCE</scope>
    <source>
        <strain evidence="2">JCM 4988</strain>
    </source>
</reference>
<dbReference type="PRINTS" id="PR00364">
    <property type="entry name" value="DISEASERSIST"/>
</dbReference>
<dbReference type="EMBL" id="BMWG01000011">
    <property type="protein sequence ID" value="GGZ39125.1"/>
    <property type="molecule type" value="Genomic_DNA"/>
</dbReference>
<dbReference type="RefSeq" id="WP_190124182.1">
    <property type="nucleotide sequence ID" value="NZ_BMWG01000011.1"/>
</dbReference>
<keyword evidence="3" id="KW-1185">Reference proteome</keyword>
<dbReference type="CDD" id="cd00093">
    <property type="entry name" value="HTH_XRE"/>
    <property type="match status" value="1"/>
</dbReference>
<dbReference type="Pfam" id="PF13560">
    <property type="entry name" value="HTH_31"/>
    <property type="match status" value="1"/>
</dbReference>
<dbReference type="GO" id="GO:0043531">
    <property type="term" value="F:ADP binding"/>
    <property type="evidence" value="ECO:0007669"/>
    <property type="project" value="InterPro"/>
</dbReference>
<dbReference type="InterPro" id="IPR027417">
    <property type="entry name" value="P-loop_NTPase"/>
</dbReference>
<dbReference type="Proteomes" id="UP000630936">
    <property type="component" value="Unassembled WGS sequence"/>
</dbReference>
<dbReference type="SUPFAM" id="SSF52540">
    <property type="entry name" value="P-loop containing nucleoside triphosphate hydrolases"/>
    <property type="match status" value="1"/>
</dbReference>
<evidence type="ECO:0000259" key="1">
    <source>
        <dbReference type="PROSITE" id="PS50943"/>
    </source>
</evidence>
<feature type="domain" description="HTH cro/C1-type" evidence="1">
    <location>
        <begin position="13"/>
        <end position="68"/>
    </location>
</feature>
<name>A0A918UWC3_9ACTN</name>
<dbReference type="Gene3D" id="1.25.40.10">
    <property type="entry name" value="Tetratricopeptide repeat domain"/>
    <property type="match status" value="2"/>
</dbReference>
<dbReference type="GO" id="GO:0003677">
    <property type="term" value="F:DNA binding"/>
    <property type="evidence" value="ECO:0007669"/>
    <property type="project" value="InterPro"/>
</dbReference>
<dbReference type="PANTHER" id="PTHR47691">
    <property type="entry name" value="REGULATOR-RELATED"/>
    <property type="match status" value="1"/>
</dbReference>
<dbReference type="InterPro" id="IPR010982">
    <property type="entry name" value="Lambda_DNA-bd_dom_sf"/>
</dbReference>
<dbReference type="Gene3D" id="1.10.260.40">
    <property type="entry name" value="lambda repressor-like DNA-binding domains"/>
    <property type="match status" value="1"/>
</dbReference>
<dbReference type="SUPFAM" id="SSF48452">
    <property type="entry name" value="TPR-like"/>
    <property type="match status" value="2"/>
</dbReference>
<dbReference type="InterPro" id="IPR019734">
    <property type="entry name" value="TPR_rpt"/>
</dbReference>
<dbReference type="SMART" id="SM00530">
    <property type="entry name" value="HTH_XRE"/>
    <property type="match status" value="1"/>
</dbReference>
<dbReference type="Pfam" id="PF13374">
    <property type="entry name" value="TPR_10"/>
    <property type="match status" value="1"/>
</dbReference>
<proteinExistence type="predicted"/>
<protein>
    <recommendedName>
        <fullName evidence="1">HTH cro/C1-type domain-containing protein</fullName>
    </recommendedName>
</protein>
<accession>A0A918UWC3</accession>
<evidence type="ECO:0000313" key="3">
    <source>
        <dbReference type="Proteomes" id="UP000630936"/>
    </source>
</evidence>
<dbReference type="InterPro" id="IPR011990">
    <property type="entry name" value="TPR-like_helical_dom_sf"/>
</dbReference>
<evidence type="ECO:0000313" key="2">
    <source>
        <dbReference type="EMBL" id="GGZ39125.1"/>
    </source>
</evidence>
<dbReference type="Gene3D" id="3.40.50.300">
    <property type="entry name" value="P-loop containing nucleotide triphosphate hydrolases"/>
    <property type="match status" value="1"/>
</dbReference>
<organism evidence="2 3">
    <name type="scientific">Streptomyces inusitatus</name>
    <dbReference type="NCBI Taxonomy" id="68221"/>
    <lineage>
        <taxon>Bacteria</taxon>
        <taxon>Bacillati</taxon>
        <taxon>Actinomycetota</taxon>
        <taxon>Actinomycetes</taxon>
        <taxon>Kitasatosporales</taxon>
        <taxon>Streptomycetaceae</taxon>
        <taxon>Streptomyces</taxon>
    </lineage>
</organism>
<dbReference type="InterPro" id="IPR001387">
    <property type="entry name" value="Cro/C1-type_HTH"/>
</dbReference>
<sequence>MTTTTDGGFGQRLRVLRAGAGLSQEQLAHAAGVSVRALADMERGRTRGPQYRTVKALARALKLDPDETRELEAAAASGRSGTGRAPAGALDLPRDTHDFTARGHALATLAALADTAEPACPPVAVVAGAPGLGKTAFAVHAAHHLTPRFPDGQLHLDLRAMDPEPIDPLDALARLLTALGVTGQALPRSLEDRAALFRSLTAARRLLLVLDNAADEPQIRPLLPATGPSLAIVTSRNSLTGLDAVHRLDLPLLRREEAVELLTRIVGPDRVARETQAARDLADRCGHLPLALRIAGQRLAARPRETLGKLAALLNQEERRLDLLQTGDRQVRAAFALSYQQLDPASRLLWRRCALAAGPDVSPETAALLAGIPLRDTRLRLEELCDRGLLHPDPTAERYRFHDLLRLFAAERLAADDDPATREEALDRTARWMLARATTAALHFDAERHSAPAGDPDPVTAPADRDQARAWLEAERDQWLAALDHTHTAGHHRQVLDTAEAMHWFSDLAQHWPQWTDVFRHSSDAARTLASPHEEATHLNYLAWAHSICAHNPPAALEAADAALTAARACGDPLQTGWALAYGAGALRRLGRTDEAIARLRASAACHHDNPTTPGRLAELTSLNGLGETLRQHGRADEALEHHLNSLTICQQDHPGLSPHLLAIYRAIALRHLGNTYAALACWQEAEPPLRQALTAFEQADSPARSGPVQLELGRVLLRLGRPDEARTTLAAALHTLTTHHHPLQTEAATELDALAPTHH</sequence>
<gene>
    <name evidence="2" type="ORF">GCM10010387_36520</name>
</gene>
<comment type="caution">
    <text evidence="2">The sequence shown here is derived from an EMBL/GenBank/DDBJ whole genome shotgun (WGS) entry which is preliminary data.</text>
</comment>
<reference evidence="2" key="1">
    <citation type="journal article" date="2014" name="Int. J. Syst. Evol. Microbiol.">
        <title>Complete genome sequence of Corynebacterium casei LMG S-19264T (=DSM 44701T), isolated from a smear-ripened cheese.</title>
        <authorList>
            <consortium name="US DOE Joint Genome Institute (JGI-PGF)"/>
            <person name="Walter F."/>
            <person name="Albersmeier A."/>
            <person name="Kalinowski J."/>
            <person name="Ruckert C."/>
        </authorList>
    </citation>
    <scope>NUCLEOTIDE SEQUENCE</scope>
    <source>
        <strain evidence="2">JCM 4988</strain>
    </source>
</reference>
<dbReference type="SMART" id="SM00028">
    <property type="entry name" value="TPR"/>
    <property type="match status" value="3"/>
</dbReference>
<dbReference type="PANTHER" id="PTHR47691:SF3">
    <property type="entry name" value="HTH-TYPE TRANSCRIPTIONAL REGULATOR RV0890C-RELATED"/>
    <property type="match status" value="1"/>
</dbReference>
<dbReference type="SUPFAM" id="SSF47413">
    <property type="entry name" value="lambda repressor-like DNA-binding domains"/>
    <property type="match status" value="1"/>
</dbReference>
<dbReference type="PROSITE" id="PS50943">
    <property type="entry name" value="HTH_CROC1"/>
    <property type="match status" value="1"/>
</dbReference>